<feature type="compositionally biased region" description="Polar residues" evidence="1">
    <location>
        <begin position="54"/>
        <end position="73"/>
    </location>
</feature>
<dbReference type="RefSeq" id="WP_357979742.1">
    <property type="nucleotide sequence ID" value="NZ_JBFAIH010000010.1"/>
</dbReference>
<protein>
    <submittedName>
        <fullName evidence="2">Uncharacterized protein</fullName>
    </submittedName>
</protein>
<proteinExistence type="predicted"/>
<dbReference type="EMBL" id="JBFAIH010000010">
    <property type="protein sequence ID" value="MEV0364555.1"/>
    <property type="molecule type" value="Genomic_DNA"/>
</dbReference>
<organism evidence="2 3">
    <name type="scientific">Nocardia fusca</name>
    <dbReference type="NCBI Taxonomy" id="941183"/>
    <lineage>
        <taxon>Bacteria</taxon>
        <taxon>Bacillati</taxon>
        <taxon>Actinomycetota</taxon>
        <taxon>Actinomycetes</taxon>
        <taxon>Mycobacteriales</taxon>
        <taxon>Nocardiaceae</taxon>
        <taxon>Nocardia</taxon>
    </lineage>
</organism>
<comment type="caution">
    <text evidence="2">The sequence shown here is derived from an EMBL/GenBank/DDBJ whole genome shotgun (WGS) entry which is preliminary data.</text>
</comment>
<keyword evidence="3" id="KW-1185">Reference proteome</keyword>
<evidence type="ECO:0000256" key="1">
    <source>
        <dbReference type="SAM" id="MobiDB-lite"/>
    </source>
</evidence>
<accession>A0ABV3FAA4</accession>
<dbReference type="Proteomes" id="UP001551658">
    <property type="component" value="Unassembled WGS sequence"/>
</dbReference>
<reference evidence="2 3" key="1">
    <citation type="submission" date="2024-06" db="EMBL/GenBank/DDBJ databases">
        <title>The Natural Products Discovery Center: Release of the First 8490 Sequenced Strains for Exploring Actinobacteria Biosynthetic Diversity.</title>
        <authorList>
            <person name="Kalkreuter E."/>
            <person name="Kautsar S.A."/>
            <person name="Yang D."/>
            <person name="Bader C.D."/>
            <person name="Teijaro C.N."/>
            <person name="Fluegel L."/>
            <person name="Davis C.M."/>
            <person name="Simpson J.R."/>
            <person name="Lauterbach L."/>
            <person name="Steele A.D."/>
            <person name="Gui C."/>
            <person name="Meng S."/>
            <person name="Li G."/>
            <person name="Viehrig K."/>
            <person name="Ye F."/>
            <person name="Su P."/>
            <person name="Kiefer A.F."/>
            <person name="Nichols A."/>
            <person name="Cepeda A.J."/>
            <person name="Yan W."/>
            <person name="Fan B."/>
            <person name="Jiang Y."/>
            <person name="Adhikari A."/>
            <person name="Zheng C.-J."/>
            <person name="Schuster L."/>
            <person name="Cowan T.M."/>
            <person name="Smanski M.J."/>
            <person name="Chevrette M.G."/>
            <person name="De Carvalho L.P.S."/>
            <person name="Shen B."/>
        </authorList>
    </citation>
    <scope>NUCLEOTIDE SEQUENCE [LARGE SCALE GENOMIC DNA]</scope>
    <source>
        <strain evidence="2 3">NPDC050671</strain>
    </source>
</reference>
<name>A0ABV3FAA4_9NOCA</name>
<evidence type="ECO:0000313" key="3">
    <source>
        <dbReference type="Proteomes" id="UP001551658"/>
    </source>
</evidence>
<sequence>MVREENRCRVRIGAVVSIFAPTAHADKELDANADVFRIVHVDHSVLVTYDCPSGATTEKPSTYNGTTDSHATP</sequence>
<feature type="region of interest" description="Disordered" evidence="1">
    <location>
        <begin position="52"/>
        <end position="73"/>
    </location>
</feature>
<evidence type="ECO:0000313" key="2">
    <source>
        <dbReference type="EMBL" id="MEV0364555.1"/>
    </source>
</evidence>
<gene>
    <name evidence="2" type="ORF">AB0H72_17830</name>
</gene>